<feature type="binding site" evidence="4">
    <location>
        <position position="129"/>
    </location>
    <ligand>
        <name>heme b</name>
        <dbReference type="ChEBI" id="CHEBI:60344"/>
    </ligand>
</feature>
<dbReference type="EMBL" id="CP033896">
    <property type="protein sequence ID" value="AZA12575.1"/>
    <property type="molecule type" value="Genomic_DNA"/>
</dbReference>
<dbReference type="AlphaFoldDB" id="A0A3G6J3D3"/>
<sequence length="229" mass="25184">MTTPTLTLAESLKCSTQQAHNQAEHSTFMTDLLEGRLPVAAFIALQQQSLLVYSALETALDHFADDPRLATLGDRRLDRASRLRDDLAALGVRATQANITALPATAAYVDSINSCVTNNDLLGLLAHHYVRYLGDLSGGQIIARRMMKYLALPAEALSFYDFSELGKIKPYKDRYREALSDLGERLSDAETHHMAAEATRAFHHNFALFSELGAQYPTPAAPGETPDLH</sequence>
<dbReference type="InterPro" id="IPR016053">
    <property type="entry name" value="Haem_Oase-like"/>
</dbReference>
<reference evidence="6 7" key="1">
    <citation type="submission" date="2018-11" db="EMBL/GenBank/DDBJ databases">
        <authorList>
            <person name="Kleinhagauer T."/>
            <person name="Glaeser S.P."/>
            <person name="Spergser J."/>
            <person name="Ruckert C."/>
            <person name="Kaempfer P."/>
            <person name="Busse H.-J."/>
        </authorList>
    </citation>
    <scope>NUCLEOTIDE SEQUENCE [LARGE SCALE GENOMIC DNA]</scope>
    <source>
        <strain evidence="6 7">200CH</strain>
    </source>
</reference>
<dbReference type="GO" id="GO:0006979">
    <property type="term" value="P:response to oxidative stress"/>
    <property type="evidence" value="ECO:0007669"/>
    <property type="project" value="TreeGrafter"/>
</dbReference>
<name>A0A3G6J3D3_9CORY</name>
<keyword evidence="6" id="KW-0560">Oxidoreductase</keyword>
<evidence type="ECO:0000256" key="5">
    <source>
        <dbReference type="PIRSR" id="PIRSR000343-2"/>
    </source>
</evidence>
<keyword evidence="3 5" id="KW-0408">Iron</keyword>
<dbReference type="GO" id="GO:0004392">
    <property type="term" value="F:heme oxygenase (decyclizing) activity"/>
    <property type="evidence" value="ECO:0007669"/>
    <property type="project" value="UniProtKB-EC"/>
</dbReference>
<dbReference type="CDD" id="cd19165">
    <property type="entry name" value="HemeO"/>
    <property type="match status" value="1"/>
</dbReference>
<protein>
    <submittedName>
        <fullName evidence="6">Heme oxygenase</fullName>
        <ecNumber evidence="6">1.14.14.18</ecNumber>
    </submittedName>
</protein>
<dbReference type="Proteomes" id="UP000269019">
    <property type="component" value="Chromosome"/>
</dbReference>
<gene>
    <name evidence="6" type="primary">hmuO</name>
    <name evidence="6" type="ORF">CCHOA_00730</name>
</gene>
<keyword evidence="2 5" id="KW-0479">Metal-binding</keyword>
<dbReference type="GO" id="GO:0042167">
    <property type="term" value="P:heme catabolic process"/>
    <property type="evidence" value="ECO:0007669"/>
    <property type="project" value="TreeGrafter"/>
</dbReference>
<dbReference type="KEGG" id="ccho:CCHOA_00730"/>
<organism evidence="6 7">
    <name type="scientific">Corynebacterium choanae</name>
    <dbReference type="NCBI Taxonomy" id="1862358"/>
    <lineage>
        <taxon>Bacteria</taxon>
        <taxon>Bacillati</taxon>
        <taxon>Actinomycetota</taxon>
        <taxon>Actinomycetes</taxon>
        <taxon>Mycobacteriales</taxon>
        <taxon>Corynebacteriaceae</taxon>
        <taxon>Corynebacterium</taxon>
    </lineage>
</organism>
<dbReference type="PANTHER" id="PTHR10720:SF0">
    <property type="entry name" value="HEME OXYGENASE"/>
    <property type="match status" value="1"/>
</dbReference>
<evidence type="ECO:0000313" key="6">
    <source>
        <dbReference type="EMBL" id="AZA12575.1"/>
    </source>
</evidence>
<dbReference type="PANTHER" id="PTHR10720">
    <property type="entry name" value="HEME OXYGENASE"/>
    <property type="match status" value="1"/>
</dbReference>
<dbReference type="InterPro" id="IPR016084">
    <property type="entry name" value="Haem_Oase-like_multi-hlx"/>
</dbReference>
<dbReference type="PRINTS" id="PR00088">
    <property type="entry name" value="HAEMOXYGNASE"/>
</dbReference>
<evidence type="ECO:0000256" key="4">
    <source>
        <dbReference type="PIRSR" id="PIRSR000343-1"/>
    </source>
</evidence>
<evidence type="ECO:0000256" key="1">
    <source>
        <dbReference type="ARBA" id="ARBA00022617"/>
    </source>
</evidence>
<evidence type="ECO:0000313" key="7">
    <source>
        <dbReference type="Proteomes" id="UP000269019"/>
    </source>
</evidence>
<evidence type="ECO:0000256" key="3">
    <source>
        <dbReference type="ARBA" id="ARBA00023004"/>
    </source>
</evidence>
<dbReference type="OrthoDB" id="5493802at2"/>
<feature type="binding site" description="axial binding residue" evidence="5">
    <location>
        <position position="20"/>
    </location>
    <ligand>
        <name>heme b</name>
        <dbReference type="ChEBI" id="CHEBI:60344"/>
    </ligand>
    <ligandPart>
        <name>Fe</name>
        <dbReference type="ChEBI" id="CHEBI:18248"/>
    </ligandPart>
</feature>
<dbReference type="GO" id="GO:0046872">
    <property type="term" value="F:metal ion binding"/>
    <property type="evidence" value="ECO:0007669"/>
    <property type="project" value="UniProtKB-KW"/>
</dbReference>
<dbReference type="Gene3D" id="1.20.910.10">
    <property type="entry name" value="Heme oxygenase-like"/>
    <property type="match status" value="1"/>
</dbReference>
<evidence type="ECO:0000256" key="2">
    <source>
        <dbReference type="ARBA" id="ARBA00022723"/>
    </source>
</evidence>
<feature type="binding site" evidence="4">
    <location>
        <position position="13"/>
    </location>
    <ligand>
        <name>heme b</name>
        <dbReference type="ChEBI" id="CHEBI:60344"/>
    </ligand>
</feature>
<dbReference type="GO" id="GO:0006788">
    <property type="term" value="P:heme oxidation"/>
    <property type="evidence" value="ECO:0007669"/>
    <property type="project" value="InterPro"/>
</dbReference>
<dbReference type="Pfam" id="PF01126">
    <property type="entry name" value="Heme_oxygenase"/>
    <property type="match status" value="1"/>
</dbReference>
<accession>A0A3G6J3D3</accession>
<dbReference type="PIRSF" id="PIRSF000343">
    <property type="entry name" value="Haem_Oase"/>
    <property type="match status" value="1"/>
</dbReference>
<dbReference type="InterPro" id="IPR002051">
    <property type="entry name" value="Haem_Oase"/>
</dbReference>
<dbReference type="SUPFAM" id="SSF48613">
    <property type="entry name" value="Heme oxygenase-like"/>
    <property type="match status" value="1"/>
</dbReference>
<dbReference type="EC" id="1.14.14.18" evidence="6"/>
<proteinExistence type="predicted"/>
<keyword evidence="1 4" id="KW-0349">Heme</keyword>
<feature type="binding site" evidence="4">
    <location>
        <position position="176"/>
    </location>
    <ligand>
        <name>heme b</name>
        <dbReference type="ChEBI" id="CHEBI:60344"/>
    </ligand>
</feature>
<dbReference type="GO" id="GO:0020037">
    <property type="term" value="F:heme binding"/>
    <property type="evidence" value="ECO:0007669"/>
    <property type="project" value="TreeGrafter"/>
</dbReference>
<dbReference type="RefSeq" id="WP_123925755.1">
    <property type="nucleotide sequence ID" value="NZ_CP033896.1"/>
</dbReference>
<keyword evidence="7" id="KW-1185">Reference proteome</keyword>